<protein>
    <submittedName>
        <fullName evidence="6">MFS transporter</fullName>
    </submittedName>
</protein>
<keyword evidence="2 4" id="KW-1133">Transmembrane helix</keyword>
<reference evidence="6 7" key="1">
    <citation type="submission" date="2024-02" db="EMBL/GenBank/DDBJ databases">
        <title>A novel Wenzhouxiangellaceae bacterium, isolated from coastal sediments.</title>
        <authorList>
            <person name="Du Z.-J."/>
            <person name="Ye Y.-Q."/>
            <person name="Zhang X.-Y."/>
        </authorList>
    </citation>
    <scope>NUCLEOTIDE SEQUENCE [LARGE SCALE GENOMIC DNA]</scope>
    <source>
        <strain evidence="6 7">CH-27</strain>
    </source>
</reference>
<feature type="transmembrane region" description="Helical" evidence="4">
    <location>
        <begin position="264"/>
        <end position="283"/>
    </location>
</feature>
<feature type="transmembrane region" description="Helical" evidence="4">
    <location>
        <begin position="7"/>
        <end position="38"/>
    </location>
</feature>
<organism evidence="6 7">
    <name type="scientific">Elongatibacter sediminis</name>
    <dbReference type="NCBI Taxonomy" id="3119006"/>
    <lineage>
        <taxon>Bacteria</taxon>
        <taxon>Pseudomonadati</taxon>
        <taxon>Pseudomonadota</taxon>
        <taxon>Gammaproteobacteria</taxon>
        <taxon>Chromatiales</taxon>
        <taxon>Wenzhouxiangellaceae</taxon>
        <taxon>Elongatibacter</taxon>
    </lineage>
</organism>
<feature type="transmembrane region" description="Helical" evidence="4">
    <location>
        <begin position="290"/>
        <end position="312"/>
    </location>
</feature>
<feature type="transmembrane region" description="Helical" evidence="4">
    <location>
        <begin position="50"/>
        <end position="68"/>
    </location>
</feature>
<evidence type="ECO:0000256" key="4">
    <source>
        <dbReference type="SAM" id="Phobius"/>
    </source>
</evidence>
<dbReference type="SUPFAM" id="SSF103473">
    <property type="entry name" value="MFS general substrate transporter"/>
    <property type="match status" value="1"/>
</dbReference>
<dbReference type="PANTHER" id="PTHR11360:SF284">
    <property type="entry name" value="EG:103B4.3 PROTEIN-RELATED"/>
    <property type="match status" value="1"/>
</dbReference>
<dbReference type="InterPro" id="IPR036259">
    <property type="entry name" value="MFS_trans_sf"/>
</dbReference>
<evidence type="ECO:0000256" key="1">
    <source>
        <dbReference type="ARBA" id="ARBA00022692"/>
    </source>
</evidence>
<proteinExistence type="predicted"/>
<keyword evidence="7" id="KW-1185">Reference proteome</keyword>
<feature type="transmembrane region" description="Helical" evidence="4">
    <location>
        <begin position="353"/>
        <end position="372"/>
    </location>
</feature>
<dbReference type="InterPro" id="IPR011701">
    <property type="entry name" value="MFS"/>
</dbReference>
<dbReference type="InterPro" id="IPR020846">
    <property type="entry name" value="MFS_dom"/>
</dbReference>
<dbReference type="InterPro" id="IPR050327">
    <property type="entry name" value="Proton-linked_MCT"/>
</dbReference>
<feature type="domain" description="Major facilitator superfamily (MFS) profile" evidence="5">
    <location>
        <begin position="14"/>
        <end position="408"/>
    </location>
</feature>
<name>A0AAW9RA36_9GAMM</name>
<comment type="caution">
    <text evidence="6">The sequence shown here is derived from an EMBL/GenBank/DDBJ whole genome shotgun (WGS) entry which is preliminary data.</text>
</comment>
<feature type="transmembrane region" description="Helical" evidence="4">
    <location>
        <begin position="137"/>
        <end position="158"/>
    </location>
</feature>
<dbReference type="CDD" id="cd17355">
    <property type="entry name" value="MFS_YcxA_like"/>
    <property type="match status" value="1"/>
</dbReference>
<keyword evidence="1 4" id="KW-0812">Transmembrane</keyword>
<dbReference type="EMBL" id="JAZHOG010000001">
    <property type="protein sequence ID" value="MEJ8566251.1"/>
    <property type="molecule type" value="Genomic_DNA"/>
</dbReference>
<dbReference type="PANTHER" id="PTHR11360">
    <property type="entry name" value="MONOCARBOXYLATE TRANSPORTER"/>
    <property type="match status" value="1"/>
</dbReference>
<feature type="transmembrane region" description="Helical" evidence="4">
    <location>
        <begin position="170"/>
        <end position="190"/>
    </location>
</feature>
<dbReference type="RefSeq" id="WP_354693574.1">
    <property type="nucleotide sequence ID" value="NZ_JAZHOG010000001.1"/>
</dbReference>
<dbReference type="PROSITE" id="PS50850">
    <property type="entry name" value="MFS"/>
    <property type="match status" value="1"/>
</dbReference>
<evidence type="ECO:0000259" key="5">
    <source>
        <dbReference type="PROSITE" id="PS50850"/>
    </source>
</evidence>
<keyword evidence="3 4" id="KW-0472">Membrane</keyword>
<gene>
    <name evidence="6" type="ORF">V3330_01330</name>
</gene>
<feature type="transmembrane region" description="Helical" evidence="4">
    <location>
        <begin position="384"/>
        <end position="404"/>
    </location>
</feature>
<evidence type="ECO:0000313" key="6">
    <source>
        <dbReference type="EMBL" id="MEJ8566251.1"/>
    </source>
</evidence>
<feature type="transmembrane region" description="Helical" evidence="4">
    <location>
        <begin position="318"/>
        <end position="341"/>
    </location>
</feature>
<evidence type="ECO:0000256" key="2">
    <source>
        <dbReference type="ARBA" id="ARBA00022989"/>
    </source>
</evidence>
<feature type="transmembrane region" description="Helical" evidence="4">
    <location>
        <begin position="229"/>
        <end position="252"/>
    </location>
</feature>
<sequence>MSGPRIYYGWWIVVTAAIGMSTGPGQFAFGALGLFMIPLGDEFGWSRTEISLALTFFTVALALAIPYIGTLVDRHGSRNVLLPSFLVFGVLLALIPVFADRLWVLYLLFFLIGSLAAGSNALPYLRTISAWFDRRRGLALGIAMGGSGMGYVYVPPAVQYMIDHHGWRSGYFLLAVVTVVVAVPLVYFVLRESPTARDLEGVDELHSAPIAANGGGDPAPFGALLRQPLLWLLFVIFCGLSFCLYGVLSHLVPMLRDRGMDPGSAALVQSTLGMALVVSRILIGYIVDRVFAPHVAVGCFLLSAAGIALLAYGAIDAVAFLAVVGIGISMGAEIDMLAFLTGRYFGVENFGRVYGILFTSFLIGTSLGPVGYGYAFETLGSYDWVLFLSIGLMLASAVLTIRLPRYEDGRRAVRLAMGKSTEETT</sequence>
<accession>A0AAW9RA36</accession>
<dbReference type="AlphaFoldDB" id="A0AAW9RA36"/>
<feature type="transmembrane region" description="Helical" evidence="4">
    <location>
        <begin position="80"/>
        <end position="99"/>
    </location>
</feature>
<dbReference type="Gene3D" id="1.20.1250.20">
    <property type="entry name" value="MFS general substrate transporter like domains"/>
    <property type="match status" value="2"/>
</dbReference>
<dbReference type="Proteomes" id="UP001359886">
    <property type="component" value="Unassembled WGS sequence"/>
</dbReference>
<evidence type="ECO:0000313" key="7">
    <source>
        <dbReference type="Proteomes" id="UP001359886"/>
    </source>
</evidence>
<dbReference type="GO" id="GO:0022857">
    <property type="term" value="F:transmembrane transporter activity"/>
    <property type="evidence" value="ECO:0007669"/>
    <property type="project" value="InterPro"/>
</dbReference>
<evidence type="ECO:0000256" key="3">
    <source>
        <dbReference type="ARBA" id="ARBA00023136"/>
    </source>
</evidence>
<feature type="transmembrane region" description="Helical" evidence="4">
    <location>
        <begin position="105"/>
        <end position="125"/>
    </location>
</feature>
<dbReference type="Pfam" id="PF07690">
    <property type="entry name" value="MFS_1"/>
    <property type="match status" value="1"/>
</dbReference>